<evidence type="ECO:0000313" key="9">
    <source>
        <dbReference type="Proteomes" id="UP001281447"/>
    </source>
</evidence>
<feature type="transmembrane region" description="Helical" evidence="7">
    <location>
        <begin position="20"/>
        <end position="41"/>
    </location>
</feature>
<comment type="caution">
    <text evidence="8">The sequence shown here is derived from an EMBL/GenBank/DDBJ whole genome shotgun (WGS) entry which is preliminary data.</text>
</comment>
<sequence>MWERNNNKKEYIKINHKDLFMAFFRSGMLGYGGGLSAVPLMQREIVDKFGWMNDEEFSDILALSNTLPGPINTKMSGYIGWRLAGFWGLMNALIASFFANRHFDDSAADSVEYI</sequence>
<dbReference type="EMBL" id="JAWDIP010000003">
    <property type="protein sequence ID" value="MDY0393322.1"/>
    <property type="molecule type" value="Genomic_DNA"/>
</dbReference>
<evidence type="ECO:0000256" key="5">
    <source>
        <dbReference type="ARBA" id="ARBA00022989"/>
    </source>
</evidence>
<dbReference type="InterPro" id="IPR003370">
    <property type="entry name" value="Chromate_transpt"/>
</dbReference>
<keyword evidence="5 7" id="KW-1133">Transmembrane helix</keyword>
<dbReference type="PANTHER" id="PTHR43663">
    <property type="entry name" value="CHROMATE TRANSPORT PROTEIN-RELATED"/>
    <property type="match status" value="1"/>
</dbReference>
<dbReference type="InterPro" id="IPR052518">
    <property type="entry name" value="CHR_Transporter"/>
</dbReference>
<comment type="similarity">
    <text evidence="2">Belongs to the chromate ion transporter (CHR) (TC 2.A.51) family.</text>
</comment>
<evidence type="ECO:0000313" key="8">
    <source>
        <dbReference type="EMBL" id="MDY0393322.1"/>
    </source>
</evidence>
<reference evidence="8 9" key="1">
    <citation type="submission" date="2023-10" db="EMBL/GenBank/DDBJ databases">
        <title>Virgibacillus halophilus 5B73C genome.</title>
        <authorList>
            <person name="Miliotis G."/>
            <person name="Sengupta P."/>
            <person name="Hameed A."/>
            <person name="Chuvochina M."/>
            <person name="Mcdonagh F."/>
            <person name="Simpson A.C."/>
            <person name="Singh N.K."/>
            <person name="Rekha P.D."/>
            <person name="Raman K."/>
            <person name="Hugenholtz P."/>
            <person name="Venkateswaran K."/>
        </authorList>
    </citation>
    <scope>NUCLEOTIDE SEQUENCE [LARGE SCALE GENOMIC DNA]</scope>
    <source>
        <strain evidence="8 9">5B73C</strain>
    </source>
</reference>
<feature type="transmembrane region" description="Helical" evidence="7">
    <location>
        <begin position="79"/>
        <end position="99"/>
    </location>
</feature>
<dbReference type="Proteomes" id="UP001281447">
    <property type="component" value="Unassembled WGS sequence"/>
</dbReference>
<protein>
    <submittedName>
        <fullName evidence="8">Chromate transporter</fullName>
    </submittedName>
</protein>
<gene>
    <name evidence="8" type="ORF">RWE15_01360</name>
</gene>
<comment type="subcellular location">
    <subcellularLocation>
        <location evidence="1">Cell membrane</location>
        <topology evidence="1">Multi-pass membrane protein</topology>
    </subcellularLocation>
</comment>
<keyword evidence="9" id="KW-1185">Reference proteome</keyword>
<proteinExistence type="inferred from homology"/>
<dbReference type="Pfam" id="PF02417">
    <property type="entry name" value="Chromate_transp"/>
    <property type="match status" value="1"/>
</dbReference>
<organism evidence="8 9">
    <name type="scientific">Tigheibacillus halophilus</name>
    <dbReference type="NCBI Taxonomy" id="361280"/>
    <lineage>
        <taxon>Bacteria</taxon>
        <taxon>Bacillati</taxon>
        <taxon>Bacillota</taxon>
        <taxon>Bacilli</taxon>
        <taxon>Bacillales</taxon>
        <taxon>Bacillaceae</taxon>
        <taxon>Tigheibacillus</taxon>
    </lineage>
</organism>
<keyword evidence="4 7" id="KW-0812">Transmembrane</keyword>
<evidence type="ECO:0000256" key="2">
    <source>
        <dbReference type="ARBA" id="ARBA00005262"/>
    </source>
</evidence>
<evidence type="ECO:0000256" key="4">
    <source>
        <dbReference type="ARBA" id="ARBA00022692"/>
    </source>
</evidence>
<name>A0ABU5C3M4_9BACI</name>
<dbReference type="PANTHER" id="PTHR43663:SF1">
    <property type="entry name" value="CHROMATE TRANSPORTER"/>
    <property type="match status" value="1"/>
</dbReference>
<evidence type="ECO:0000256" key="1">
    <source>
        <dbReference type="ARBA" id="ARBA00004651"/>
    </source>
</evidence>
<accession>A0ABU5C3M4</accession>
<evidence type="ECO:0000256" key="3">
    <source>
        <dbReference type="ARBA" id="ARBA00022475"/>
    </source>
</evidence>
<keyword evidence="6 7" id="KW-0472">Membrane</keyword>
<keyword evidence="3" id="KW-1003">Cell membrane</keyword>
<evidence type="ECO:0000256" key="7">
    <source>
        <dbReference type="SAM" id="Phobius"/>
    </source>
</evidence>
<evidence type="ECO:0000256" key="6">
    <source>
        <dbReference type="ARBA" id="ARBA00023136"/>
    </source>
</evidence>